<dbReference type="CDD" id="cd02440">
    <property type="entry name" value="AdoMet_MTases"/>
    <property type="match status" value="1"/>
</dbReference>
<dbReference type="EMBL" id="JBFTEZ010000003">
    <property type="protein sequence ID" value="MEX6465982.1"/>
    <property type="molecule type" value="Genomic_DNA"/>
</dbReference>
<feature type="domain" description="Methyltransferase" evidence="3">
    <location>
        <begin position="57"/>
        <end position="147"/>
    </location>
</feature>
<dbReference type="RefSeq" id="WP_369141738.1">
    <property type="nucleotide sequence ID" value="NZ_JBFTEZ010000003.1"/>
</dbReference>
<dbReference type="PANTHER" id="PTHR43861:SF1">
    <property type="entry name" value="TRANS-ACONITATE 2-METHYLTRANSFERASE"/>
    <property type="match status" value="1"/>
</dbReference>
<sequence>MARMNSRPRTPDHPNPVNAAYSARAHEYINLLGHISSTAPEDRDLVDRWARRCSGRVVDIGCGPGHWTAYLAEAGINAMGIDPVEQFIDHAQRTYPTVQFRRGSIDDLTNLAAPLAGLFSWYSLIHLDPKEVPTALTTMYQSMEPGGQLLLAFFDGDKVEEFPHAVAPAFTWPLNTMIETVHRAGFTIIHQEHRHDPGHRPHAALLAYRR</sequence>
<dbReference type="SUPFAM" id="SSF53335">
    <property type="entry name" value="S-adenosyl-L-methionine-dependent methyltransferases"/>
    <property type="match status" value="1"/>
</dbReference>
<protein>
    <submittedName>
        <fullName evidence="4">Trans-aconitate 2-methyltransferase</fullName>
    </submittedName>
</protein>
<organism evidence="4 5">
    <name type="scientific">Dietzia cinnamea</name>
    <dbReference type="NCBI Taxonomy" id="321318"/>
    <lineage>
        <taxon>Bacteria</taxon>
        <taxon>Bacillati</taxon>
        <taxon>Actinomycetota</taxon>
        <taxon>Actinomycetes</taxon>
        <taxon>Mycobacteriales</taxon>
        <taxon>Dietziaceae</taxon>
        <taxon>Dietzia</taxon>
    </lineage>
</organism>
<evidence type="ECO:0000256" key="2">
    <source>
        <dbReference type="ARBA" id="ARBA00022679"/>
    </source>
</evidence>
<proteinExistence type="predicted"/>
<keyword evidence="2" id="KW-0808">Transferase</keyword>
<dbReference type="PANTHER" id="PTHR43861">
    <property type="entry name" value="TRANS-ACONITATE 2-METHYLTRANSFERASE-RELATED"/>
    <property type="match status" value="1"/>
</dbReference>
<keyword evidence="1" id="KW-0489">Methyltransferase</keyword>
<evidence type="ECO:0000313" key="4">
    <source>
        <dbReference type="EMBL" id="MEX6465982.1"/>
    </source>
</evidence>
<evidence type="ECO:0000256" key="1">
    <source>
        <dbReference type="ARBA" id="ARBA00022603"/>
    </source>
</evidence>
<evidence type="ECO:0000259" key="3">
    <source>
        <dbReference type="Pfam" id="PF13649"/>
    </source>
</evidence>
<accession>A0ABV3YNE1</accession>
<dbReference type="Pfam" id="PF13649">
    <property type="entry name" value="Methyltransf_25"/>
    <property type="match status" value="1"/>
</dbReference>
<dbReference type="InterPro" id="IPR041698">
    <property type="entry name" value="Methyltransf_25"/>
</dbReference>
<keyword evidence="5" id="KW-1185">Reference proteome</keyword>
<reference evidence="5" key="1">
    <citation type="submission" date="2024-07" db="EMBL/GenBank/DDBJ databases">
        <title>Pseudomonas strain that inhibits Aeromonas fish pathogens.</title>
        <authorList>
            <person name="Wildschutte H."/>
        </authorList>
    </citation>
    <scope>NUCLEOTIDE SEQUENCE [LARGE SCALE GENOMIC DNA]</scope>
    <source>
        <strain evidence="5">n60</strain>
    </source>
</reference>
<evidence type="ECO:0000313" key="5">
    <source>
        <dbReference type="Proteomes" id="UP001560293"/>
    </source>
</evidence>
<dbReference type="Proteomes" id="UP001560293">
    <property type="component" value="Unassembled WGS sequence"/>
</dbReference>
<dbReference type="InterPro" id="IPR029063">
    <property type="entry name" value="SAM-dependent_MTases_sf"/>
</dbReference>
<name>A0ABV3YNE1_9ACTN</name>
<dbReference type="Gene3D" id="3.40.50.150">
    <property type="entry name" value="Vaccinia Virus protein VP39"/>
    <property type="match status" value="1"/>
</dbReference>
<comment type="caution">
    <text evidence="4">The sequence shown here is derived from an EMBL/GenBank/DDBJ whole genome shotgun (WGS) entry which is preliminary data.</text>
</comment>
<gene>
    <name evidence="4" type="ORF">AB6N35_16860</name>
</gene>